<organism evidence="2 3">
    <name type="scientific">Gigaspora rosea</name>
    <dbReference type="NCBI Taxonomy" id="44941"/>
    <lineage>
        <taxon>Eukaryota</taxon>
        <taxon>Fungi</taxon>
        <taxon>Fungi incertae sedis</taxon>
        <taxon>Mucoromycota</taxon>
        <taxon>Glomeromycotina</taxon>
        <taxon>Glomeromycetes</taxon>
        <taxon>Diversisporales</taxon>
        <taxon>Gigasporaceae</taxon>
        <taxon>Gigaspora</taxon>
    </lineage>
</organism>
<feature type="compositionally biased region" description="Low complexity" evidence="1">
    <location>
        <begin position="18"/>
        <end position="28"/>
    </location>
</feature>
<reference evidence="2 3" key="1">
    <citation type="submission" date="2018-06" db="EMBL/GenBank/DDBJ databases">
        <title>Comparative genomics reveals the genomic features of Rhizophagus irregularis, R. cerebriforme, R. diaphanum and Gigaspora rosea, and their symbiotic lifestyle signature.</title>
        <authorList>
            <person name="Morin E."/>
            <person name="San Clemente H."/>
            <person name="Chen E.C.H."/>
            <person name="De La Providencia I."/>
            <person name="Hainaut M."/>
            <person name="Kuo A."/>
            <person name="Kohler A."/>
            <person name="Murat C."/>
            <person name="Tang N."/>
            <person name="Roy S."/>
            <person name="Loubradou J."/>
            <person name="Henrissat B."/>
            <person name="Grigoriev I.V."/>
            <person name="Corradi N."/>
            <person name="Roux C."/>
            <person name="Martin F.M."/>
        </authorList>
    </citation>
    <scope>NUCLEOTIDE SEQUENCE [LARGE SCALE GENOMIC DNA]</scope>
    <source>
        <strain evidence="2 3">DAOM 194757</strain>
    </source>
</reference>
<dbReference type="EMBL" id="QKWP01000709">
    <property type="protein sequence ID" value="RIB15992.1"/>
    <property type="molecule type" value="Genomic_DNA"/>
</dbReference>
<evidence type="ECO:0000313" key="3">
    <source>
        <dbReference type="Proteomes" id="UP000266673"/>
    </source>
</evidence>
<evidence type="ECO:0000313" key="2">
    <source>
        <dbReference type="EMBL" id="RIB15992.1"/>
    </source>
</evidence>
<accession>A0A397V1X1</accession>
<dbReference type="Proteomes" id="UP000266673">
    <property type="component" value="Unassembled WGS sequence"/>
</dbReference>
<feature type="region of interest" description="Disordered" evidence="1">
    <location>
        <begin position="1"/>
        <end position="28"/>
    </location>
</feature>
<keyword evidence="3" id="KW-1185">Reference proteome</keyword>
<gene>
    <name evidence="2" type="ORF">C2G38_2191153</name>
</gene>
<sequence length="135" mass="15309">MSFNEIYSKDTSEKYRPSSLQKTNTSTTLSTATTTSNLGINEEEDLLKNFIETIDYTCGTIFYRISDLSKPGNNCNIDVADLQETKNGMNDDDNNINDMDDDKFVDELPTEQQCVNNGSLKAKWFKPKWVKLLGD</sequence>
<comment type="caution">
    <text evidence="2">The sequence shown here is derived from an EMBL/GenBank/DDBJ whole genome shotgun (WGS) entry which is preliminary data.</text>
</comment>
<dbReference type="AlphaFoldDB" id="A0A397V1X1"/>
<protein>
    <submittedName>
        <fullName evidence="2">Uncharacterized protein</fullName>
    </submittedName>
</protein>
<feature type="compositionally biased region" description="Basic and acidic residues" evidence="1">
    <location>
        <begin position="7"/>
        <end position="16"/>
    </location>
</feature>
<proteinExistence type="predicted"/>
<evidence type="ECO:0000256" key="1">
    <source>
        <dbReference type="SAM" id="MobiDB-lite"/>
    </source>
</evidence>
<name>A0A397V1X1_9GLOM</name>